<keyword evidence="5" id="KW-0554">One-carbon metabolism</keyword>
<evidence type="ECO:0000256" key="7">
    <source>
        <dbReference type="ARBA" id="ARBA00023027"/>
    </source>
</evidence>
<dbReference type="InterPro" id="IPR000043">
    <property type="entry name" value="Adenosylhomocysteinase-like"/>
</dbReference>
<dbReference type="FunFam" id="3.40.50.720:FF:000004">
    <property type="entry name" value="Adenosylhomocysteinase"/>
    <property type="match status" value="1"/>
</dbReference>
<dbReference type="GO" id="GO:0004013">
    <property type="term" value="F:adenosylhomocysteinase activity"/>
    <property type="evidence" value="ECO:0007669"/>
    <property type="project" value="UniProtKB-EC"/>
</dbReference>
<dbReference type="Gene3D" id="3.40.50.1480">
    <property type="entry name" value="Adenosylhomocysteinase-like"/>
    <property type="match status" value="3"/>
</dbReference>
<evidence type="ECO:0000256" key="4">
    <source>
        <dbReference type="ARBA" id="ARBA00022490"/>
    </source>
</evidence>
<gene>
    <name evidence="11" type="ORF">BV898_07532</name>
</gene>
<dbReference type="SUPFAM" id="SSF51735">
    <property type="entry name" value="NAD(P)-binding Rossmann-fold domains"/>
    <property type="match status" value="1"/>
</dbReference>
<keyword evidence="6" id="KW-0378">Hydrolase</keyword>
<protein>
    <recommendedName>
        <fullName evidence="8">adenosylhomocysteinase</fullName>
        <ecNumber evidence="8">3.13.2.1</ecNumber>
    </recommendedName>
</protein>
<feature type="compositionally biased region" description="Polar residues" evidence="9">
    <location>
        <begin position="77"/>
        <end position="91"/>
    </location>
</feature>
<evidence type="ECO:0000313" key="11">
    <source>
        <dbReference type="EMBL" id="OQV18329.1"/>
    </source>
</evidence>
<dbReference type="InterPro" id="IPR036291">
    <property type="entry name" value="NAD(P)-bd_dom_sf"/>
</dbReference>
<keyword evidence="12" id="KW-1185">Reference proteome</keyword>
<dbReference type="GO" id="GO:0005829">
    <property type="term" value="C:cytosol"/>
    <property type="evidence" value="ECO:0007669"/>
    <property type="project" value="TreeGrafter"/>
</dbReference>
<keyword evidence="4" id="KW-0963">Cytoplasm</keyword>
<dbReference type="FunFam" id="3.40.50.1480:FF:000006">
    <property type="entry name" value="Adenosylhomocysteinase"/>
    <property type="match status" value="1"/>
</dbReference>
<evidence type="ECO:0000256" key="3">
    <source>
        <dbReference type="ARBA" id="ARBA00007122"/>
    </source>
</evidence>
<comment type="similarity">
    <text evidence="3">Belongs to the adenosylhomocysteinase family.</text>
</comment>
<evidence type="ECO:0000256" key="2">
    <source>
        <dbReference type="ARBA" id="ARBA00005195"/>
    </source>
</evidence>
<comment type="caution">
    <text evidence="11">The sequence shown here is derived from an EMBL/GenBank/DDBJ whole genome shotgun (WGS) entry which is preliminary data.</text>
</comment>
<dbReference type="SMART" id="SM00996">
    <property type="entry name" value="AdoHcyase"/>
    <property type="match status" value="1"/>
</dbReference>
<dbReference type="Gene3D" id="3.40.50.720">
    <property type="entry name" value="NAD(P)-binding Rossmann-like Domain"/>
    <property type="match status" value="1"/>
</dbReference>
<organism evidence="11 12">
    <name type="scientific">Hypsibius exemplaris</name>
    <name type="common">Freshwater tardigrade</name>
    <dbReference type="NCBI Taxonomy" id="2072580"/>
    <lineage>
        <taxon>Eukaryota</taxon>
        <taxon>Metazoa</taxon>
        <taxon>Ecdysozoa</taxon>
        <taxon>Tardigrada</taxon>
        <taxon>Eutardigrada</taxon>
        <taxon>Parachela</taxon>
        <taxon>Hypsibioidea</taxon>
        <taxon>Hypsibiidae</taxon>
        <taxon>Hypsibius</taxon>
    </lineage>
</organism>
<dbReference type="NCBIfam" id="NF004005">
    <property type="entry name" value="PRK05476.2-3"/>
    <property type="match status" value="1"/>
</dbReference>
<evidence type="ECO:0000256" key="1">
    <source>
        <dbReference type="ARBA" id="ARBA00001911"/>
    </source>
</evidence>
<reference evidence="12" key="1">
    <citation type="submission" date="2017-01" db="EMBL/GenBank/DDBJ databases">
        <title>Comparative genomics of anhydrobiosis in the tardigrade Hypsibius dujardini.</title>
        <authorList>
            <person name="Yoshida Y."/>
            <person name="Koutsovoulos G."/>
            <person name="Laetsch D."/>
            <person name="Stevens L."/>
            <person name="Kumar S."/>
            <person name="Horikawa D."/>
            <person name="Ishino K."/>
            <person name="Komine S."/>
            <person name="Tomita M."/>
            <person name="Blaxter M."/>
            <person name="Arakawa K."/>
        </authorList>
    </citation>
    <scope>NUCLEOTIDE SEQUENCE [LARGE SCALE GENOMIC DNA]</scope>
    <source>
        <strain evidence="12">Z151</strain>
    </source>
</reference>
<dbReference type="GO" id="GO:0033353">
    <property type="term" value="P:S-adenosylmethionine cycle"/>
    <property type="evidence" value="ECO:0007669"/>
    <property type="project" value="TreeGrafter"/>
</dbReference>
<feature type="domain" description="S-adenosyl-L-homocysteine hydrolase NAD binding" evidence="10">
    <location>
        <begin position="345"/>
        <end position="506"/>
    </location>
</feature>
<comment type="cofactor">
    <cofactor evidence="1">
        <name>NAD(+)</name>
        <dbReference type="ChEBI" id="CHEBI:57540"/>
    </cofactor>
</comment>
<dbReference type="PANTHER" id="PTHR23420">
    <property type="entry name" value="ADENOSYLHOMOCYSTEINASE"/>
    <property type="match status" value="1"/>
</dbReference>
<dbReference type="OrthoDB" id="10007170at2759"/>
<keyword evidence="7" id="KW-0520">NAD</keyword>
<dbReference type="SMART" id="SM00997">
    <property type="entry name" value="AdoHcyase_NAD"/>
    <property type="match status" value="1"/>
</dbReference>
<comment type="pathway">
    <text evidence="2">Amino-acid biosynthesis; L-homocysteine biosynthesis; L-homocysteine from S-adenosyl-L-homocysteine: step 1/1.</text>
</comment>
<dbReference type="Pfam" id="PF05221">
    <property type="entry name" value="AdoHcyase"/>
    <property type="match status" value="1"/>
</dbReference>
<dbReference type="Pfam" id="PF00670">
    <property type="entry name" value="AdoHcyase_NAD"/>
    <property type="match status" value="1"/>
</dbReference>
<dbReference type="InterPro" id="IPR042172">
    <property type="entry name" value="Adenosylhomocyst_ase-like_sf"/>
</dbReference>
<dbReference type="EC" id="3.13.2.1" evidence="8"/>
<evidence type="ECO:0000256" key="9">
    <source>
        <dbReference type="SAM" id="MobiDB-lite"/>
    </source>
</evidence>
<name>A0A1W0WSZ5_HYPEX</name>
<dbReference type="CDD" id="cd00401">
    <property type="entry name" value="SAHH"/>
    <property type="match status" value="1"/>
</dbReference>
<dbReference type="InterPro" id="IPR015878">
    <property type="entry name" value="Ado_hCys_hydrolase_NAD-bd"/>
</dbReference>
<accession>A0A1W0WSZ5</accession>
<dbReference type="AlphaFoldDB" id="A0A1W0WSZ5"/>
<dbReference type="GO" id="GO:0006730">
    <property type="term" value="P:one-carbon metabolic process"/>
    <property type="evidence" value="ECO:0007669"/>
    <property type="project" value="UniProtKB-KW"/>
</dbReference>
<dbReference type="PANTHER" id="PTHR23420:SF0">
    <property type="entry name" value="ADENOSYLHOMOCYSTEINASE"/>
    <property type="match status" value="1"/>
</dbReference>
<proteinExistence type="inferred from homology"/>
<evidence type="ECO:0000256" key="5">
    <source>
        <dbReference type="ARBA" id="ARBA00022563"/>
    </source>
</evidence>
<evidence type="ECO:0000256" key="6">
    <source>
        <dbReference type="ARBA" id="ARBA00022801"/>
    </source>
</evidence>
<evidence type="ECO:0000313" key="12">
    <source>
        <dbReference type="Proteomes" id="UP000192578"/>
    </source>
</evidence>
<evidence type="ECO:0000256" key="8">
    <source>
        <dbReference type="ARBA" id="ARBA00034527"/>
    </source>
</evidence>
<feature type="region of interest" description="Disordered" evidence="9">
    <location>
        <begin position="77"/>
        <end position="151"/>
    </location>
</feature>
<dbReference type="SUPFAM" id="SSF52283">
    <property type="entry name" value="Formate/glycerate dehydrogenase catalytic domain-like"/>
    <property type="match status" value="1"/>
</dbReference>
<dbReference type="Proteomes" id="UP000192578">
    <property type="component" value="Unassembled WGS sequence"/>
</dbReference>
<evidence type="ECO:0000259" key="10">
    <source>
        <dbReference type="SMART" id="SM00997"/>
    </source>
</evidence>
<dbReference type="EMBL" id="MTYJ01000050">
    <property type="protein sequence ID" value="OQV18329.1"/>
    <property type="molecule type" value="Genomic_DNA"/>
</dbReference>
<sequence length="586" mass="64488">MESSSNPSSVRYNVVGSSAVASTSSSSFSPKKVVSYQLDATKSTPNMTVIREERGGSYGGQTVILDTGHATREIGRNNSMFDRNNSTSSVVRNPKAHRSPMKVARAARPSTTSIVRPMQPYDGPINEESPAVSQSDTSDDEECEGCPRERVVSNSSGSKDFCVRNMKLAAFGRREIELAEHELPGLMALRRKVKAEKPLRGARVVACVHLVAQYAVLIETLIDLGAEIRACACNVMSTQNEIASALAEAGVPVFAWRGQTEVDFWWCIDKVVCGDGWQPNMILDDGGDLTHWLAKKYPSILKECRGIVEESVTGAHRLHQIAKAGRLPIPAINLNECVTKSKFDNLYTTRESVIESLKRTTDMMIGGKQALVCGYGDVGKSCCKSLQTMGAHVTVSEVDPICALQACMDGFKIVKVSEVIRTIDLVITATGNKRVITRENMDRMKSGAVLCNMGHSDNEIDVASLKTPELIWERVRSQVDYVNWPDGRRLVLLAEGRVLNQNCSSLPSFVLSITCAAEVVALIELYSAPAGKYKNEVYLLPKRLDEFVALLHLESFDARLTELTDEQVRYMGLQRTGPFKSANYRY</sequence>